<gene>
    <name evidence="6" type="ORF">FB461_1484</name>
</gene>
<dbReference type="Pfam" id="PF00005">
    <property type="entry name" value="ABC_tran"/>
    <property type="match status" value="1"/>
</dbReference>
<keyword evidence="1" id="KW-0813">Transport</keyword>
<keyword evidence="4" id="KW-1278">Translocase</keyword>
<dbReference type="Proteomes" id="UP000315389">
    <property type="component" value="Unassembled WGS sequence"/>
</dbReference>
<dbReference type="InterPro" id="IPR003593">
    <property type="entry name" value="AAA+_ATPase"/>
</dbReference>
<dbReference type="FunFam" id="3.40.50.300:FF:000134">
    <property type="entry name" value="Iron-enterobactin ABC transporter ATP-binding protein"/>
    <property type="match status" value="1"/>
</dbReference>
<dbReference type="SMART" id="SM00382">
    <property type="entry name" value="AAA"/>
    <property type="match status" value="1"/>
</dbReference>
<evidence type="ECO:0000313" key="6">
    <source>
        <dbReference type="EMBL" id="TQL64952.1"/>
    </source>
</evidence>
<dbReference type="PANTHER" id="PTHR42794:SF1">
    <property type="entry name" value="HEMIN IMPORT ATP-BINDING PROTEIN HMUV"/>
    <property type="match status" value="1"/>
</dbReference>
<evidence type="ECO:0000256" key="2">
    <source>
        <dbReference type="ARBA" id="ARBA00022741"/>
    </source>
</evidence>
<comment type="caution">
    <text evidence="6">The sequence shown here is derived from an EMBL/GenBank/DDBJ whole genome shotgun (WGS) entry which is preliminary data.</text>
</comment>
<dbReference type="OrthoDB" id="5296765at2"/>
<organism evidence="6 7">
    <name type="scientific">Rarobacter faecitabidus</name>
    <dbReference type="NCBI Taxonomy" id="13243"/>
    <lineage>
        <taxon>Bacteria</taxon>
        <taxon>Bacillati</taxon>
        <taxon>Actinomycetota</taxon>
        <taxon>Actinomycetes</taxon>
        <taxon>Micrococcales</taxon>
        <taxon>Rarobacteraceae</taxon>
        <taxon>Rarobacter</taxon>
    </lineage>
</organism>
<dbReference type="InterPro" id="IPR003439">
    <property type="entry name" value="ABC_transporter-like_ATP-bd"/>
</dbReference>
<dbReference type="EMBL" id="VFOS01000001">
    <property type="protein sequence ID" value="TQL64952.1"/>
    <property type="molecule type" value="Genomic_DNA"/>
</dbReference>
<evidence type="ECO:0000313" key="7">
    <source>
        <dbReference type="Proteomes" id="UP000315389"/>
    </source>
</evidence>
<dbReference type="SUPFAM" id="SSF52540">
    <property type="entry name" value="P-loop containing nucleoside triphosphate hydrolases"/>
    <property type="match status" value="1"/>
</dbReference>
<keyword evidence="3 6" id="KW-0067">ATP-binding</keyword>
<reference evidence="6 7" key="1">
    <citation type="submission" date="2019-06" db="EMBL/GenBank/DDBJ databases">
        <title>Sequencing the genomes of 1000 actinobacteria strains.</title>
        <authorList>
            <person name="Klenk H.-P."/>
        </authorList>
    </citation>
    <scope>NUCLEOTIDE SEQUENCE [LARGE SCALE GENOMIC DNA]</scope>
    <source>
        <strain evidence="6 7">DSM 4813</strain>
    </source>
</reference>
<dbReference type="PANTHER" id="PTHR42794">
    <property type="entry name" value="HEMIN IMPORT ATP-BINDING PROTEIN HMUV"/>
    <property type="match status" value="1"/>
</dbReference>
<dbReference type="PROSITE" id="PS50893">
    <property type="entry name" value="ABC_TRANSPORTER_2"/>
    <property type="match status" value="1"/>
</dbReference>
<name>A0A542ZX76_RARFA</name>
<evidence type="ECO:0000256" key="1">
    <source>
        <dbReference type="ARBA" id="ARBA00022448"/>
    </source>
</evidence>
<protein>
    <submittedName>
        <fullName evidence="6">Iron complex transport system ATP-binding protein</fullName>
    </submittedName>
</protein>
<evidence type="ECO:0000256" key="3">
    <source>
        <dbReference type="ARBA" id="ARBA00022840"/>
    </source>
</evidence>
<dbReference type="CDD" id="cd03214">
    <property type="entry name" value="ABC_Iron-Siderophores_B12_Hemin"/>
    <property type="match status" value="1"/>
</dbReference>
<proteinExistence type="predicted"/>
<evidence type="ECO:0000259" key="5">
    <source>
        <dbReference type="PROSITE" id="PS50893"/>
    </source>
</evidence>
<dbReference type="GO" id="GO:0016887">
    <property type="term" value="F:ATP hydrolysis activity"/>
    <property type="evidence" value="ECO:0007669"/>
    <property type="project" value="InterPro"/>
</dbReference>
<sequence>MAASAPGALVQVNDVRVRLGDRDVLCGIDLEIFPGEVLVLVGPNGAGKSTLLSVLSGDRKPDAGSVHFGGIPLTSLSHAKQARLRAVLLQEQHVSFPFTVRQVVEMGRAPWAGTSAEAQDEEVVERALDATEVTHLSSQRFPTLSGGEKARTAFARTLAQGTALQFLDEPTAALDIRHQEAVLTRVRKNARNGMAIVIVLHDLSLAAAYADRVAVLSDGIVKAAGPVREVMTAELLSDVYGHPIDVIERPGQASPVIIPNREAEAVL</sequence>
<evidence type="ECO:0000256" key="4">
    <source>
        <dbReference type="ARBA" id="ARBA00022967"/>
    </source>
</evidence>
<dbReference type="AlphaFoldDB" id="A0A542ZX76"/>
<keyword evidence="7" id="KW-1185">Reference proteome</keyword>
<dbReference type="NCBIfam" id="NF010068">
    <property type="entry name" value="PRK13548.1"/>
    <property type="match status" value="1"/>
</dbReference>
<keyword evidence="2" id="KW-0547">Nucleotide-binding</keyword>
<dbReference type="InterPro" id="IPR027417">
    <property type="entry name" value="P-loop_NTPase"/>
</dbReference>
<dbReference type="RefSeq" id="WP_142120273.1">
    <property type="nucleotide sequence ID" value="NZ_BAAASV010000002.1"/>
</dbReference>
<feature type="domain" description="ABC transporter" evidence="5">
    <location>
        <begin position="10"/>
        <end position="243"/>
    </location>
</feature>
<dbReference type="Gene3D" id="3.40.50.300">
    <property type="entry name" value="P-loop containing nucleotide triphosphate hydrolases"/>
    <property type="match status" value="1"/>
</dbReference>
<dbReference type="GO" id="GO:0005524">
    <property type="term" value="F:ATP binding"/>
    <property type="evidence" value="ECO:0007669"/>
    <property type="project" value="UniProtKB-KW"/>
</dbReference>
<accession>A0A542ZX76</accession>